<name>G1XHV3_ARTOA</name>
<feature type="active site" description="Proton acceptor" evidence="5">
    <location>
        <position position="657"/>
    </location>
</feature>
<dbReference type="GO" id="GO:0046486">
    <property type="term" value="P:glycerolipid metabolic process"/>
    <property type="evidence" value="ECO:0007669"/>
    <property type="project" value="UniProtKB-ARBA"/>
</dbReference>
<accession>G1XHV3</accession>
<comment type="caution">
    <text evidence="7">The sequence shown here is derived from an EMBL/GenBank/DDBJ whole genome shotgun (WGS) entry which is preliminary data.</text>
</comment>
<evidence type="ECO:0000313" key="8">
    <source>
        <dbReference type="Proteomes" id="UP000008784"/>
    </source>
</evidence>
<dbReference type="GeneID" id="22895090"/>
<feature type="domain" description="PNPLA" evidence="6">
    <location>
        <begin position="461"/>
        <end position="670"/>
    </location>
</feature>
<evidence type="ECO:0000256" key="4">
    <source>
        <dbReference type="ARBA" id="ARBA00023098"/>
    </source>
</evidence>
<evidence type="ECO:0000259" key="6">
    <source>
        <dbReference type="PROSITE" id="PS51635"/>
    </source>
</evidence>
<dbReference type="EMBL" id="ADOT01000163">
    <property type="protein sequence ID" value="EGX47261.1"/>
    <property type="molecule type" value="Genomic_DNA"/>
</dbReference>
<dbReference type="InterPro" id="IPR002641">
    <property type="entry name" value="PNPLA_dom"/>
</dbReference>
<dbReference type="Gene3D" id="3.40.1090.10">
    <property type="entry name" value="Cytosolic phospholipase A2 catalytic domain"/>
    <property type="match status" value="1"/>
</dbReference>
<dbReference type="PANTHER" id="PTHR24185:SF8">
    <property type="entry name" value="PNPLA DOMAIN-CONTAINING PROTEIN"/>
    <property type="match status" value="1"/>
</dbReference>
<dbReference type="PROSITE" id="PS00518">
    <property type="entry name" value="ZF_RING_1"/>
    <property type="match status" value="1"/>
</dbReference>
<dbReference type="GO" id="GO:0008270">
    <property type="term" value="F:zinc ion binding"/>
    <property type="evidence" value="ECO:0007669"/>
    <property type="project" value="UniProtKB-KW"/>
</dbReference>
<dbReference type="InParanoid" id="G1XHV3"/>
<keyword evidence="5" id="KW-0442">Lipid degradation</keyword>
<keyword evidence="4 5" id="KW-0443">Lipid metabolism</keyword>
<protein>
    <recommendedName>
        <fullName evidence="6">PNPLA domain-containing protein</fullName>
    </recommendedName>
</protein>
<dbReference type="HOGENOM" id="CLU_003059_1_1_1"/>
<feature type="active site" description="Nucleophile" evidence="5">
    <location>
        <position position="501"/>
    </location>
</feature>
<dbReference type="GO" id="GO:0047499">
    <property type="term" value="F:calcium-independent phospholipase A2 activity"/>
    <property type="evidence" value="ECO:0007669"/>
    <property type="project" value="TreeGrafter"/>
</dbReference>
<dbReference type="RefSeq" id="XP_011124065.1">
    <property type="nucleotide sequence ID" value="XM_011125763.1"/>
</dbReference>
<dbReference type="OMA" id="VICIFAE"/>
<keyword evidence="5" id="KW-0378">Hydrolase</keyword>
<dbReference type="InterPro" id="IPR017907">
    <property type="entry name" value="Znf_RING_CS"/>
</dbReference>
<feature type="short sequence motif" description="GXSXG" evidence="5">
    <location>
        <begin position="499"/>
        <end position="503"/>
    </location>
</feature>
<dbReference type="Pfam" id="PF01734">
    <property type="entry name" value="Patatin"/>
    <property type="match status" value="1"/>
</dbReference>
<gene>
    <name evidence="7" type="ORF">AOL_s00091g5</name>
</gene>
<organism evidence="7 8">
    <name type="scientific">Arthrobotrys oligospora (strain ATCC 24927 / CBS 115.81 / DSM 1491)</name>
    <name type="common">Nematode-trapping fungus</name>
    <name type="synonym">Didymozoophaga oligospora</name>
    <dbReference type="NCBI Taxonomy" id="756982"/>
    <lineage>
        <taxon>Eukaryota</taxon>
        <taxon>Fungi</taxon>
        <taxon>Dikarya</taxon>
        <taxon>Ascomycota</taxon>
        <taxon>Pezizomycotina</taxon>
        <taxon>Orbiliomycetes</taxon>
        <taxon>Orbiliales</taxon>
        <taxon>Orbiliaceae</taxon>
        <taxon>Orbilia</taxon>
        <taxon>Orbilia oligospora</taxon>
    </lineage>
</organism>
<evidence type="ECO:0000256" key="1">
    <source>
        <dbReference type="ARBA" id="ARBA00022723"/>
    </source>
</evidence>
<evidence type="ECO:0000256" key="5">
    <source>
        <dbReference type="PROSITE-ProRule" id="PRU01161"/>
    </source>
</evidence>
<feature type="short sequence motif" description="DGA/G" evidence="5">
    <location>
        <begin position="657"/>
        <end position="659"/>
    </location>
</feature>
<dbReference type="Proteomes" id="UP000008784">
    <property type="component" value="Unassembled WGS sequence"/>
</dbReference>
<keyword evidence="1" id="KW-0479">Metal-binding</keyword>
<evidence type="ECO:0000256" key="3">
    <source>
        <dbReference type="ARBA" id="ARBA00022833"/>
    </source>
</evidence>
<proteinExistence type="predicted"/>
<dbReference type="eggNOG" id="KOG4231">
    <property type="taxonomic scope" value="Eukaryota"/>
</dbReference>
<dbReference type="GO" id="GO:0016042">
    <property type="term" value="P:lipid catabolic process"/>
    <property type="evidence" value="ECO:0007669"/>
    <property type="project" value="UniProtKB-UniRule"/>
</dbReference>
<dbReference type="CDD" id="cd07199">
    <property type="entry name" value="Pat17_PNPLA8_PNPLA9_like"/>
    <property type="match status" value="1"/>
</dbReference>
<keyword evidence="3" id="KW-0862">Zinc</keyword>
<keyword evidence="2" id="KW-0863">Zinc-finger</keyword>
<dbReference type="GO" id="GO:0019369">
    <property type="term" value="P:arachidonate metabolic process"/>
    <property type="evidence" value="ECO:0007669"/>
    <property type="project" value="TreeGrafter"/>
</dbReference>
<feature type="short sequence motif" description="GXGXXG" evidence="5">
    <location>
        <begin position="465"/>
        <end position="470"/>
    </location>
</feature>
<reference evidence="7 8" key="1">
    <citation type="journal article" date="2011" name="PLoS Pathog.">
        <title>Genomic and proteomic analyses of the fungus Arthrobotrys oligospora provide insights into nematode-trap formation.</title>
        <authorList>
            <person name="Yang J."/>
            <person name="Wang L."/>
            <person name="Ji X."/>
            <person name="Feng Y."/>
            <person name="Li X."/>
            <person name="Zou C."/>
            <person name="Xu J."/>
            <person name="Ren Y."/>
            <person name="Mi Q."/>
            <person name="Wu J."/>
            <person name="Liu S."/>
            <person name="Liu Y."/>
            <person name="Huang X."/>
            <person name="Wang H."/>
            <person name="Niu X."/>
            <person name="Li J."/>
            <person name="Liang L."/>
            <person name="Luo Y."/>
            <person name="Ji K."/>
            <person name="Zhou W."/>
            <person name="Yu Z."/>
            <person name="Li G."/>
            <person name="Liu Y."/>
            <person name="Li L."/>
            <person name="Qiao M."/>
            <person name="Feng L."/>
            <person name="Zhang K.-Q."/>
        </authorList>
    </citation>
    <scope>NUCLEOTIDE SEQUENCE [LARGE SCALE GENOMIC DNA]</scope>
    <source>
        <strain evidence="8">ATCC 24927 / CBS 115.81 / DSM 1491</strain>
    </source>
</reference>
<dbReference type="GO" id="GO:0016020">
    <property type="term" value="C:membrane"/>
    <property type="evidence" value="ECO:0007669"/>
    <property type="project" value="TreeGrafter"/>
</dbReference>
<dbReference type="PANTHER" id="PTHR24185">
    <property type="entry name" value="CALCIUM-INDEPENDENT PHOSPHOLIPASE A2-GAMMA"/>
    <property type="match status" value="1"/>
</dbReference>
<evidence type="ECO:0000313" key="7">
    <source>
        <dbReference type="EMBL" id="EGX47261.1"/>
    </source>
</evidence>
<dbReference type="SUPFAM" id="SSF52151">
    <property type="entry name" value="FabD/lysophospholipase-like"/>
    <property type="match status" value="1"/>
</dbReference>
<dbReference type="InterPro" id="IPR016035">
    <property type="entry name" value="Acyl_Trfase/lysoPLipase"/>
</dbReference>
<evidence type="ECO:0000256" key="2">
    <source>
        <dbReference type="ARBA" id="ARBA00022771"/>
    </source>
</evidence>
<sequence length="933" mass="105184">MTSCRHSTLFDLILSDSGGNLCLTDRLECLGKRLKDTSSQSPCLSLWLTSHIEKSHPLRRLLPPGDQSGAQVHLAPGYENHKSPLLVLEFNDKKVGVQKTAGHRCHRLRFQNISWRTSVTSEPERTVLEAFLRSILIPFTDIVCIYGPDFGGWRGVEPLVSKLYDPSTPVPLPSILVFYNENDDPNDYPSDLTSTVPSVRTVALQSRRASPKRLWSLIHEECLAFQQLRDIERRKFNFQHWSFLIEDSCLNFGLAPKRNNLVHASRRHRPVSSLLKENLVQLWASVKKINLDITAAIALTASCYVLDSQPPGMHAFSPQDMFRELYRKDSLDALESVQRMDHTINASSTLMKLETQYTSQLVSVQNGTRSAIVAHSMTLKKNRQHYQKIHSNLVCFFCLMRPPEVRLPCKHSLCEVCLQLFGSQGSEDYTFCLEECLFGCSRDGMPITVRIKPPTAGVRILSIDGGGIRGIVPIQYLRELEMRLNLKCHIQDHFDIAMGTSSGGLIILGLMINAWSVSKCEVEFERLSRLIFQNKSAWKCLPLIWKLHRFIHSWLGESKYSNNDMECFLKATYGKSQAMLDWSYANKIGTKVGITVTSVPRSSACILCNYSGFTKTRGYDRIRSEHDVLVWEAGRCTSAAPWYFKPYTIGGVDTLEDGGMSRNNPADIAECEARNIWSSPANIDLVVSLGTGTTSQGGDVSSLSVWSQNFFTRLYRSLMHSLDGQKIWDQFMSRVPSEISHKYHRLNPILRDKEPSLDDARKMGPLKQVAIRQAANDDTIDQLCAQIIASSFFFELSQLPIFQKGSYTCYGHLKLRFGTSRGTGLQILEVIRAKKFRIFLGKDAAEEINLAELVKFRVESIDHGFLINIGPSWSGGHAISGFPTSIAHLIEAQCLSQVFGTATHQSQKRKSYFPIAQANKKRKRMREASATIP</sequence>
<keyword evidence="8" id="KW-1185">Reference proteome</keyword>
<dbReference type="AlphaFoldDB" id="G1XHV3"/>
<dbReference type="OrthoDB" id="4766886at2759"/>
<dbReference type="PROSITE" id="PS51635">
    <property type="entry name" value="PNPLA"/>
    <property type="match status" value="1"/>
</dbReference>